<protein>
    <submittedName>
        <fullName evidence="2">Uncharacterized protein</fullName>
    </submittedName>
</protein>
<evidence type="ECO:0000256" key="1">
    <source>
        <dbReference type="SAM" id="MobiDB-lite"/>
    </source>
</evidence>
<evidence type="ECO:0000313" key="2">
    <source>
        <dbReference type="EMBL" id="QKD05529.1"/>
    </source>
</evidence>
<feature type="region of interest" description="Disordered" evidence="1">
    <location>
        <begin position="1"/>
        <end position="21"/>
    </location>
</feature>
<sequence>MNHPQHRFAKTPHRSGVGNMQRRIVTKIRPRNPAKTPSDAVYAKPGWFCSASAKYSVAQK</sequence>
<dbReference type="Proteomes" id="UP000503017">
    <property type="component" value="Chromosome"/>
</dbReference>
<reference evidence="2 3" key="1">
    <citation type="submission" date="2018-10" db="EMBL/GenBank/DDBJ databases">
        <authorList>
            <person name="Perry B.J."/>
            <person name="Sullivan J.T."/>
            <person name="Murphy R.J.T."/>
            <person name="Ramsay J.P."/>
            <person name="Ronson C.W."/>
        </authorList>
    </citation>
    <scope>NUCLEOTIDE SEQUENCE [LARGE SCALE GENOMIC DNA]</scope>
    <source>
        <strain evidence="2 3">R88b</strain>
    </source>
</reference>
<name>A0A6M7WYA4_RHILI</name>
<proteinExistence type="predicted"/>
<dbReference type="AlphaFoldDB" id="A0A6M7WYA4"/>
<dbReference type="EMBL" id="CP033367">
    <property type="protein sequence ID" value="QKD05529.1"/>
    <property type="molecule type" value="Genomic_DNA"/>
</dbReference>
<evidence type="ECO:0000313" key="3">
    <source>
        <dbReference type="Proteomes" id="UP000503017"/>
    </source>
</evidence>
<accession>A0A6M7WYA4</accession>
<organism evidence="2 3">
    <name type="scientific">Mesorhizobium loti R88b</name>
    <dbReference type="NCBI Taxonomy" id="935548"/>
    <lineage>
        <taxon>Bacteria</taxon>
        <taxon>Pseudomonadati</taxon>
        <taxon>Pseudomonadota</taxon>
        <taxon>Alphaproteobacteria</taxon>
        <taxon>Hyphomicrobiales</taxon>
        <taxon>Phyllobacteriaceae</taxon>
        <taxon>Mesorhizobium</taxon>
    </lineage>
</organism>
<gene>
    <name evidence="2" type="ORF">EB235_31925</name>
</gene>
<feature type="compositionally biased region" description="Basic residues" evidence="1">
    <location>
        <begin position="1"/>
        <end position="13"/>
    </location>
</feature>